<name>A0A5A7MV07_9PROT</name>
<keyword evidence="6" id="KW-1185">Reference proteome</keyword>
<dbReference type="Proteomes" id="UP000325187">
    <property type="component" value="Unassembled WGS sequence"/>
</dbReference>
<dbReference type="PANTHER" id="PTHR32308">
    <property type="entry name" value="LYASE BETA SUBUNIT, PUTATIVE (AFU_ORTHOLOGUE AFUA_4G13030)-RELATED"/>
    <property type="match status" value="1"/>
</dbReference>
<evidence type="ECO:0000256" key="3">
    <source>
        <dbReference type="ARBA" id="ARBA00022842"/>
    </source>
</evidence>
<keyword evidence="3" id="KW-0460">Magnesium</keyword>
<dbReference type="InterPro" id="IPR005000">
    <property type="entry name" value="Aldolase/citrate-lyase_domain"/>
</dbReference>
<dbReference type="GO" id="GO:0000287">
    <property type="term" value="F:magnesium ion binding"/>
    <property type="evidence" value="ECO:0007669"/>
    <property type="project" value="TreeGrafter"/>
</dbReference>
<dbReference type="EMBL" id="BKCM01000002">
    <property type="protein sequence ID" value="GEQ99741.1"/>
    <property type="molecule type" value="Genomic_DNA"/>
</dbReference>
<dbReference type="AlphaFoldDB" id="A0A5A7MV07"/>
<evidence type="ECO:0000256" key="1">
    <source>
        <dbReference type="ARBA" id="ARBA00001946"/>
    </source>
</evidence>
<proteinExistence type="predicted"/>
<dbReference type="Gene3D" id="3.20.20.60">
    <property type="entry name" value="Phosphoenolpyruvate-binding domains"/>
    <property type="match status" value="1"/>
</dbReference>
<comment type="cofactor">
    <cofactor evidence="1">
        <name>Mg(2+)</name>
        <dbReference type="ChEBI" id="CHEBI:18420"/>
    </cofactor>
</comment>
<evidence type="ECO:0000256" key="2">
    <source>
        <dbReference type="ARBA" id="ARBA00022723"/>
    </source>
</evidence>
<organism evidence="5 6">
    <name type="scientific">Iodidimonas gelatinilytica</name>
    <dbReference type="NCBI Taxonomy" id="1236966"/>
    <lineage>
        <taxon>Bacteria</taxon>
        <taxon>Pseudomonadati</taxon>
        <taxon>Pseudomonadota</taxon>
        <taxon>Alphaproteobacteria</taxon>
        <taxon>Iodidimonadales</taxon>
        <taxon>Iodidimonadaceae</taxon>
        <taxon>Iodidimonas</taxon>
    </lineage>
</organism>
<feature type="domain" description="HpcH/HpaI aldolase/citrate lyase" evidence="4">
    <location>
        <begin position="9"/>
        <end position="76"/>
    </location>
</feature>
<protein>
    <recommendedName>
        <fullName evidence="4">HpcH/HpaI aldolase/citrate lyase domain-containing protein</fullName>
    </recommendedName>
</protein>
<dbReference type="GO" id="GO:0003824">
    <property type="term" value="F:catalytic activity"/>
    <property type="evidence" value="ECO:0007669"/>
    <property type="project" value="InterPro"/>
</dbReference>
<sequence length="111" mass="12112">MPGSSRLRRSVLYMPGANSRALEKARTLPCDGVILDLEDAVAPDAKAKARQQIAEALTAGGYGTREVVVRINSLMAHGGARIWPPSHRAVPMRSCCQRWKARSSFVISIRP</sequence>
<evidence type="ECO:0000313" key="5">
    <source>
        <dbReference type="EMBL" id="GEQ99741.1"/>
    </source>
</evidence>
<dbReference type="PANTHER" id="PTHR32308:SF10">
    <property type="entry name" value="CITRATE LYASE SUBUNIT BETA"/>
    <property type="match status" value="1"/>
</dbReference>
<comment type="caution">
    <text evidence="5">The sequence shown here is derived from an EMBL/GenBank/DDBJ whole genome shotgun (WGS) entry which is preliminary data.</text>
</comment>
<gene>
    <name evidence="5" type="ORF">JCM17845_03650</name>
</gene>
<dbReference type="Pfam" id="PF03328">
    <property type="entry name" value="HpcH_HpaI"/>
    <property type="match status" value="1"/>
</dbReference>
<dbReference type="InterPro" id="IPR040442">
    <property type="entry name" value="Pyrv_kinase-like_dom_sf"/>
</dbReference>
<reference evidence="5 6" key="1">
    <citation type="submission" date="2019-09" db="EMBL/GenBank/DDBJ databases">
        <title>NBRP : Genome information of microbial organism related human and environment.</title>
        <authorList>
            <person name="Hattori M."/>
            <person name="Oshima K."/>
            <person name="Inaba H."/>
            <person name="Suda W."/>
            <person name="Sakamoto M."/>
            <person name="Iino T."/>
            <person name="Kitahara M."/>
            <person name="Oshida Y."/>
            <person name="Iida T."/>
            <person name="Kudo T."/>
            <person name="Itoh T."/>
            <person name="Ohkuma M."/>
        </authorList>
    </citation>
    <scope>NUCLEOTIDE SEQUENCE [LARGE SCALE GENOMIC DNA]</scope>
    <source>
        <strain evidence="5 6">Mie-1</strain>
    </source>
</reference>
<dbReference type="GO" id="GO:0006107">
    <property type="term" value="P:oxaloacetate metabolic process"/>
    <property type="evidence" value="ECO:0007669"/>
    <property type="project" value="TreeGrafter"/>
</dbReference>
<keyword evidence="2" id="KW-0479">Metal-binding</keyword>
<dbReference type="SUPFAM" id="SSF51621">
    <property type="entry name" value="Phosphoenolpyruvate/pyruvate domain"/>
    <property type="match status" value="1"/>
</dbReference>
<evidence type="ECO:0000259" key="4">
    <source>
        <dbReference type="Pfam" id="PF03328"/>
    </source>
</evidence>
<dbReference type="InterPro" id="IPR015813">
    <property type="entry name" value="Pyrv/PenolPyrv_kinase-like_dom"/>
</dbReference>
<accession>A0A5A7MV07</accession>
<evidence type="ECO:0000313" key="6">
    <source>
        <dbReference type="Proteomes" id="UP000325187"/>
    </source>
</evidence>